<dbReference type="EMBL" id="KZ293427">
    <property type="protein sequence ID" value="PBK70189.1"/>
    <property type="molecule type" value="Genomic_DNA"/>
</dbReference>
<feature type="transmembrane region" description="Helical" evidence="1">
    <location>
        <begin position="89"/>
        <end position="115"/>
    </location>
</feature>
<organism evidence="2 3">
    <name type="scientific">Armillaria solidipes</name>
    <dbReference type="NCBI Taxonomy" id="1076256"/>
    <lineage>
        <taxon>Eukaryota</taxon>
        <taxon>Fungi</taxon>
        <taxon>Dikarya</taxon>
        <taxon>Basidiomycota</taxon>
        <taxon>Agaricomycotina</taxon>
        <taxon>Agaricomycetes</taxon>
        <taxon>Agaricomycetidae</taxon>
        <taxon>Agaricales</taxon>
        <taxon>Marasmiineae</taxon>
        <taxon>Physalacriaceae</taxon>
        <taxon>Armillaria</taxon>
    </lineage>
</organism>
<evidence type="ECO:0000313" key="2">
    <source>
        <dbReference type="EMBL" id="PBK70189.1"/>
    </source>
</evidence>
<gene>
    <name evidence="2" type="ORF">ARMSODRAFT_974669</name>
</gene>
<accession>A0A2H3BH89</accession>
<protein>
    <submittedName>
        <fullName evidence="2">Uncharacterized protein</fullName>
    </submittedName>
</protein>
<evidence type="ECO:0000256" key="1">
    <source>
        <dbReference type="SAM" id="Phobius"/>
    </source>
</evidence>
<name>A0A2H3BH89_9AGAR</name>
<dbReference type="AlphaFoldDB" id="A0A2H3BH89"/>
<evidence type="ECO:0000313" key="3">
    <source>
        <dbReference type="Proteomes" id="UP000218334"/>
    </source>
</evidence>
<keyword evidence="1" id="KW-0472">Membrane</keyword>
<sequence>MLVLNQGGSSGAVGAGVLIILASSVMYTPGESTYRIVSSSVRPLDVSVPTFVASSCSYPSSPLRIPATSSLSHSPGIPSDVPLHHPGTILVIPVIVAVVVLSIIVVVVEIAFWALPHSKMGSDVESPVIYHATNAPKFRAQQRLRPMPMAGRAGMGVILVDGGHKWSLSGGHVWCYLALWPVHGAGGEMVTIWGLLGPPDASKHTNSMY</sequence>
<keyword evidence="3" id="KW-1185">Reference proteome</keyword>
<proteinExistence type="predicted"/>
<dbReference type="Proteomes" id="UP000218334">
    <property type="component" value="Unassembled WGS sequence"/>
</dbReference>
<keyword evidence="1" id="KW-0812">Transmembrane</keyword>
<keyword evidence="1" id="KW-1133">Transmembrane helix</keyword>
<reference evidence="3" key="1">
    <citation type="journal article" date="2017" name="Nat. Ecol. Evol.">
        <title>Genome expansion and lineage-specific genetic innovations in the forest pathogenic fungi Armillaria.</title>
        <authorList>
            <person name="Sipos G."/>
            <person name="Prasanna A.N."/>
            <person name="Walter M.C."/>
            <person name="O'Connor E."/>
            <person name="Balint B."/>
            <person name="Krizsan K."/>
            <person name="Kiss B."/>
            <person name="Hess J."/>
            <person name="Varga T."/>
            <person name="Slot J."/>
            <person name="Riley R."/>
            <person name="Boka B."/>
            <person name="Rigling D."/>
            <person name="Barry K."/>
            <person name="Lee J."/>
            <person name="Mihaltcheva S."/>
            <person name="LaButti K."/>
            <person name="Lipzen A."/>
            <person name="Waldron R."/>
            <person name="Moloney N.M."/>
            <person name="Sperisen C."/>
            <person name="Kredics L."/>
            <person name="Vagvoelgyi C."/>
            <person name="Patrignani A."/>
            <person name="Fitzpatrick D."/>
            <person name="Nagy I."/>
            <person name="Doyle S."/>
            <person name="Anderson J.B."/>
            <person name="Grigoriev I.V."/>
            <person name="Gueldener U."/>
            <person name="Muensterkoetter M."/>
            <person name="Nagy L.G."/>
        </authorList>
    </citation>
    <scope>NUCLEOTIDE SEQUENCE [LARGE SCALE GENOMIC DNA]</scope>
    <source>
        <strain evidence="3">28-4</strain>
    </source>
</reference>
<feature type="transmembrane region" description="Helical" evidence="1">
    <location>
        <begin position="12"/>
        <end position="30"/>
    </location>
</feature>